<dbReference type="SMART" id="SM00226">
    <property type="entry name" value="LMWPc"/>
    <property type="match status" value="1"/>
</dbReference>
<keyword evidence="3" id="KW-0378">Hydrolase</keyword>
<feature type="active site" description="Nucleophile" evidence="5">
    <location>
        <position position="38"/>
    </location>
</feature>
<accession>A0A1I5N5C6</accession>
<dbReference type="InterPro" id="IPR036196">
    <property type="entry name" value="Ptyr_pPase_sf"/>
</dbReference>
<protein>
    <recommendedName>
        <fullName evidence="2">protein-tyrosine-phosphatase</fullName>
        <ecNumber evidence="2">3.1.3.48</ecNumber>
    </recommendedName>
</protein>
<dbReference type="STRING" id="604088.SAMN04488060_1773"/>
<dbReference type="EMBL" id="FOWZ01000002">
    <property type="protein sequence ID" value="SFP16536.1"/>
    <property type="molecule type" value="Genomic_DNA"/>
</dbReference>
<dbReference type="AlphaFoldDB" id="A0A1I5N5C6"/>
<evidence type="ECO:0000313" key="7">
    <source>
        <dbReference type="EMBL" id="SFP16536.1"/>
    </source>
</evidence>
<dbReference type="EC" id="3.1.3.48" evidence="2"/>
<keyword evidence="8" id="KW-1185">Reference proteome</keyword>
<sequence length="185" mass="19904">MRIATFLLGVPDIRRRVETPACLPRSSDMASQSVLFVCLGNICRSPLAEAAFRRAAQNAGLDVKVDSAGTAGYHVGEPPDPRSIDQARSEGIDITGYRGRQLSKEDFHEFDFIIGMDRSNMQDIARRDPGNGKAKTAMLLDIVPGQEGREVGDPYYGGADGFAVTWSEVDAGAQALVAVMLSENG</sequence>
<dbReference type="PANTHER" id="PTHR11717">
    <property type="entry name" value="LOW MOLECULAR WEIGHT PROTEIN TYROSINE PHOSPHATASE"/>
    <property type="match status" value="1"/>
</dbReference>
<reference evidence="8" key="1">
    <citation type="submission" date="2016-10" db="EMBL/GenBank/DDBJ databases">
        <authorList>
            <person name="Varghese N."/>
            <person name="Submissions S."/>
        </authorList>
    </citation>
    <scope>NUCLEOTIDE SEQUENCE [LARGE SCALE GENOMIC DNA]</scope>
    <source>
        <strain evidence="8">CGMCC 1.7715</strain>
    </source>
</reference>
<name>A0A1I5N5C6_9SPHN</name>
<dbReference type="Gene3D" id="3.40.50.2300">
    <property type="match status" value="1"/>
</dbReference>
<evidence type="ECO:0000256" key="1">
    <source>
        <dbReference type="ARBA" id="ARBA00011063"/>
    </source>
</evidence>
<dbReference type="PANTHER" id="PTHR11717:SF7">
    <property type="entry name" value="LOW MOLECULAR WEIGHT PHOSPHOTYROSINE PROTEIN PHOSPHATASE"/>
    <property type="match status" value="1"/>
</dbReference>
<evidence type="ECO:0000313" key="8">
    <source>
        <dbReference type="Proteomes" id="UP000199331"/>
    </source>
</evidence>
<evidence type="ECO:0000259" key="6">
    <source>
        <dbReference type="SMART" id="SM00226"/>
    </source>
</evidence>
<gene>
    <name evidence="7" type="ORF">SAMN04488060_1773</name>
</gene>
<evidence type="ECO:0000256" key="2">
    <source>
        <dbReference type="ARBA" id="ARBA00013064"/>
    </source>
</evidence>
<dbReference type="InterPro" id="IPR050438">
    <property type="entry name" value="LMW_PTPase"/>
</dbReference>
<dbReference type="Pfam" id="PF01451">
    <property type="entry name" value="LMWPc"/>
    <property type="match status" value="1"/>
</dbReference>
<dbReference type="InterPro" id="IPR023485">
    <property type="entry name" value="Ptyr_pPase"/>
</dbReference>
<dbReference type="PRINTS" id="PR00719">
    <property type="entry name" value="LMWPTPASE"/>
</dbReference>
<evidence type="ECO:0000256" key="4">
    <source>
        <dbReference type="ARBA" id="ARBA00022912"/>
    </source>
</evidence>
<proteinExistence type="inferred from homology"/>
<dbReference type="GO" id="GO:0004725">
    <property type="term" value="F:protein tyrosine phosphatase activity"/>
    <property type="evidence" value="ECO:0007669"/>
    <property type="project" value="UniProtKB-EC"/>
</dbReference>
<feature type="active site" description="Proton donor" evidence="5">
    <location>
        <position position="153"/>
    </location>
</feature>
<dbReference type="Proteomes" id="UP000199331">
    <property type="component" value="Unassembled WGS sequence"/>
</dbReference>
<dbReference type="SUPFAM" id="SSF52788">
    <property type="entry name" value="Phosphotyrosine protein phosphatases I"/>
    <property type="match status" value="1"/>
</dbReference>
<feature type="domain" description="Phosphotyrosine protein phosphatase I" evidence="6">
    <location>
        <begin position="32"/>
        <end position="179"/>
    </location>
</feature>
<dbReference type="CDD" id="cd16343">
    <property type="entry name" value="LMWPTP"/>
    <property type="match status" value="1"/>
</dbReference>
<organism evidence="7 8">
    <name type="scientific">Qipengyuania nanhaisediminis</name>
    <dbReference type="NCBI Taxonomy" id="604088"/>
    <lineage>
        <taxon>Bacteria</taxon>
        <taxon>Pseudomonadati</taxon>
        <taxon>Pseudomonadota</taxon>
        <taxon>Alphaproteobacteria</taxon>
        <taxon>Sphingomonadales</taxon>
        <taxon>Erythrobacteraceae</taxon>
        <taxon>Qipengyuania</taxon>
    </lineage>
</organism>
<keyword evidence="4" id="KW-0904">Protein phosphatase</keyword>
<dbReference type="InterPro" id="IPR017867">
    <property type="entry name" value="Tyr_phospatase_low_mol_wt"/>
</dbReference>
<feature type="active site" evidence="5">
    <location>
        <position position="44"/>
    </location>
</feature>
<evidence type="ECO:0000256" key="3">
    <source>
        <dbReference type="ARBA" id="ARBA00022801"/>
    </source>
</evidence>
<evidence type="ECO:0000256" key="5">
    <source>
        <dbReference type="PIRSR" id="PIRSR617867-1"/>
    </source>
</evidence>
<comment type="similarity">
    <text evidence="1">Belongs to the low molecular weight phosphotyrosine protein phosphatase family.</text>
</comment>